<reference evidence="3 4" key="1">
    <citation type="submission" date="2021-01" db="EMBL/GenBank/DDBJ databases">
        <title>Belnapia mucosa sp. nov. and Belnapia arida sp. nov., isolated from the Tabernas Desert (Almeria, Spain).</title>
        <authorList>
            <person name="Molina-Menor E."/>
            <person name="Vidal-Verdu A."/>
            <person name="Calonge A."/>
            <person name="Satari L."/>
            <person name="Pereto J."/>
            <person name="Porcar M."/>
        </authorList>
    </citation>
    <scope>NUCLEOTIDE SEQUENCE [LARGE SCALE GENOMIC DNA]</scope>
    <source>
        <strain evidence="3 4">T18</strain>
    </source>
</reference>
<dbReference type="RefSeq" id="WP_202831265.1">
    <property type="nucleotide sequence ID" value="NZ_JAETWB010000002.1"/>
</dbReference>
<feature type="chain" id="PRO_5047250461" evidence="2">
    <location>
        <begin position="26"/>
        <end position="332"/>
    </location>
</feature>
<accession>A0ABS1U0T3</accession>
<dbReference type="InterPro" id="IPR011852">
    <property type="entry name" value="TRAP_TAXI"/>
</dbReference>
<sequence length="332" mass="35615">MVRRDLLVGLAAATVGLSAPGIARAQLVSNSVNAANANTLGVISGGLDGTYTRFAADLAAVLDGVDSLRILPIIGKGSLQNISDLLYLRGVDLAIVQSDVLAAAAQQKAFPGIEQQVQYVTKLYDEEVHVFAGPGIERLEDLAGKLVSMDNRSSGTAMTATLLFSLLGVAIQPVYDATVDATERLRRGEIAAMVRVTGKPARFTTPLPEGARLLSVPLSDALLETYLPANFTSADYPNVVPPGQTVETIAVGAVLAAYNHQNAERRDRLTRFSRALALKFDTFLRPPRHPKWRDVNLAATVPGWTKFGTQPPRPQPQQQPRRFRNPAEVTGG</sequence>
<dbReference type="PANTHER" id="PTHR42941:SF1">
    <property type="entry name" value="SLL1037 PROTEIN"/>
    <property type="match status" value="1"/>
</dbReference>
<feature type="signal peptide" evidence="2">
    <location>
        <begin position="1"/>
        <end position="25"/>
    </location>
</feature>
<comment type="caution">
    <text evidence="3">The sequence shown here is derived from an EMBL/GenBank/DDBJ whole genome shotgun (WGS) entry which is preliminary data.</text>
</comment>
<keyword evidence="2" id="KW-0732">Signal</keyword>
<dbReference type="SUPFAM" id="SSF53850">
    <property type="entry name" value="Periplasmic binding protein-like II"/>
    <property type="match status" value="1"/>
</dbReference>
<dbReference type="Pfam" id="PF16868">
    <property type="entry name" value="NMT1_3"/>
    <property type="match status" value="1"/>
</dbReference>
<dbReference type="Gene3D" id="3.40.190.10">
    <property type="entry name" value="Periplasmic binding protein-like II"/>
    <property type="match status" value="2"/>
</dbReference>
<evidence type="ECO:0000256" key="2">
    <source>
        <dbReference type="SAM" id="SignalP"/>
    </source>
</evidence>
<protein>
    <submittedName>
        <fullName evidence="3">TRAP transporter substrate-binding protein</fullName>
    </submittedName>
</protein>
<evidence type="ECO:0000256" key="1">
    <source>
        <dbReference type="SAM" id="MobiDB-lite"/>
    </source>
</evidence>
<proteinExistence type="predicted"/>
<evidence type="ECO:0000313" key="4">
    <source>
        <dbReference type="Proteomes" id="UP000660885"/>
    </source>
</evidence>
<feature type="region of interest" description="Disordered" evidence="1">
    <location>
        <begin position="303"/>
        <end position="332"/>
    </location>
</feature>
<gene>
    <name evidence="3" type="ORF">JMJ56_08885</name>
</gene>
<dbReference type="Proteomes" id="UP000660885">
    <property type="component" value="Unassembled WGS sequence"/>
</dbReference>
<dbReference type="EMBL" id="JAETWB010000002">
    <property type="protein sequence ID" value="MBL6078120.1"/>
    <property type="molecule type" value="Genomic_DNA"/>
</dbReference>
<keyword evidence="4" id="KW-1185">Reference proteome</keyword>
<dbReference type="PANTHER" id="PTHR42941">
    <property type="entry name" value="SLL1037 PROTEIN"/>
    <property type="match status" value="1"/>
</dbReference>
<name>A0ABS1U0T3_9PROT</name>
<evidence type="ECO:0000313" key="3">
    <source>
        <dbReference type="EMBL" id="MBL6078120.1"/>
    </source>
</evidence>
<organism evidence="3 4">
    <name type="scientific">Belnapia arida</name>
    <dbReference type="NCBI Taxonomy" id="2804533"/>
    <lineage>
        <taxon>Bacteria</taxon>
        <taxon>Pseudomonadati</taxon>
        <taxon>Pseudomonadota</taxon>
        <taxon>Alphaproteobacteria</taxon>
        <taxon>Acetobacterales</taxon>
        <taxon>Roseomonadaceae</taxon>
        <taxon>Belnapia</taxon>
    </lineage>
</organism>